<dbReference type="Proteomes" id="UP000326837">
    <property type="component" value="Chromosome"/>
</dbReference>
<dbReference type="EMBL" id="AP021861">
    <property type="protein sequence ID" value="BBO34571.1"/>
    <property type="molecule type" value="Genomic_DNA"/>
</dbReference>
<proteinExistence type="predicted"/>
<dbReference type="AlphaFoldDB" id="A0A5K7XHY3"/>
<evidence type="ECO:0000313" key="2">
    <source>
        <dbReference type="Proteomes" id="UP000326837"/>
    </source>
</evidence>
<name>A0A5K7XHY3_9BACT</name>
<gene>
    <name evidence="1" type="ORF">PLANPX_4183</name>
</gene>
<evidence type="ECO:0000313" key="1">
    <source>
        <dbReference type="EMBL" id="BBO34571.1"/>
    </source>
</evidence>
<sequence>MISDGHVLFLGSHIGRDIPTLHSSTKKGWIFRASHNFLKLLLAALARCCGYGRGRYPDTSQFRQHGSIFHRFSDFRQTQYTTRPL</sequence>
<protein>
    <submittedName>
        <fullName evidence="1">Uncharacterized protein</fullName>
    </submittedName>
</protein>
<organism evidence="1 2">
    <name type="scientific">Lacipirellula parvula</name>
    <dbReference type="NCBI Taxonomy" id="2650471"/>
    <lineage>
        <taxon>Bacteria</taxon>
        <taxon>Pseudomonadati</taxon>
        <taxon>Planctomycetota</taxon>
        <taxon>Planctomycetia</taxon>
        <taxon>Pirellulales</taxon>
        <taxon>Lacipirellulaceae</taxon>
        <taxon>Lacipirellula</taxon>
    </lineage>
</organism>
<accession>A0A5K7XHY3</accession>
<reference evidence="2" key="1">
    <citation type="submission" date="2019-10" db="EMBL/GenBank/DDBJ databases">
        <title>Lacipirellula parvula gen. nov., sp. nov., representing a lineage of planctomycetes widespread in freshwater anoxic habitats, and description of the family Lacipirellulaceae.</title>
        <authorList>
            <person name="Dedysh S.N."/>
            <person name="Kulichevskaya I.S."/>
            <person name="Beletsky A.V."/>
            <person name="Rakitin A.L."/>
            <person name="Mardanov A.V."/>
            <person name="Ivanova A.A."/>
            <person name="Saltykova V.X."/>
            <person name="Rijpstra W.I.C."/>
            <person name="Sinninghe Damste J.S."/>
            <person name="Ravin N.V."/>
        </authorList>
    </citation>
    <scope>NUCLEOTIDE SEQUENCE [LARGE SCALE GENOMIC DNA]</scope>
    <source>
        <strain evidence="2">PX69</strain>
    </source>
</reference>
<dbReference type="KEGG" id="lpav:PLANPX_4183"/>
<keyword evidence="2" id="KW-1185">Reference proteome</keyword>